<dbReference type="EMBL" id="CM007903">
    <property type="protein sequence ID" value="OTF97632.1"/>
    <property type="molecule type" value="Genomic_DNA"/>
</dbReference>
<protein>
    <submittedName>
        <fullName evidence="1">Uncharacterized protein</fullName>
    </submittedName>
</protein>
<reference evidence="2" key="1">
    <citation type="journal article" date="2017" name="Nature">
        <title>The sunflower genome provides insights into oil metabolism, flowering and Asterid evolution.</title>
        <authorList>
            <person name="Badouin H."/>
            <person name="Gouzy J."/>
            <person name="Grassa C.J."/>
            <person name="Murat F."/>
            <person name="Staton S.E."/>
            <person name="Cottret L."/>
            <person name="Lelandais-Briere C."/>
            <person name="Owens G.L."/>
            <person name="Carrere S."/>
            <person name="Mayjonade B."/>
            <person name="Legrand L."/>
            <person name="Gill N."/>
            <person name="Kane N.C."/>
            <person name="Bowers J.E."/>
            <person name="Hubner S."/>
            <person name="Bellec A."/>
            <person name="Berard A."/>
            <person name="Berges H."/>
            <person name="Blanchet N."/>
            <person name="Boniface M.C."/>
            <person name="Brunel D."/>
            <person name="Catrice O."/>
            <person name="Chaidir N."/>
            <person name="Claudel C."/>
            <person name="Donnadieu C."/>
            <person name="Faraut T."/>
            <person name="Fievet G."/>
            <person name="Helmstetter N."/>
            <person name="King M."/>
            <person name="Knapp S.J."/>
            <person name="Lai Z."/>
            <person name="Le Paslier M.C."/>
            <person name="Lippi Y."/>
            <person name="Lorenzon L."/>
            <person name="Mandel J.R."/>
            <person name="Marage G."/>
            <person name="Marchand G."/>
            <person name="Marquand E."/>
            <person name="Bret-Mestries E."/>
            <person name="Morien E."/>
            <person name="Nambeesan S."/>
            <person name="Nguyen T."/>
            <person name="Pegot-Espagnet P."/>
            <person name="Pouilly N."/>
            <person name="Raftis F."/>
            <person name="Sallet E."/>
            <person name="Schiex T."/>
            <person name="Thomas J."/>
            <person name="Vandecasteele C."/>
            <person name="Vares D."/>
            <person name="Vear F."/>
            <person name="Vautrin S."/>
            <person name="Crespi M."/>
            <person name="Mangin B."/>
            <person name="Burke J.M."/>
            <person name="Salse J."/>
            <person name="Munos S."/>
            <person name="Vincourt P."/>
            <person name="Rieseberg L.H."/>
            <person name="Langlade N.B."/>
        </authorList>
    </citation>
    <scope>NUCLEOTIDE SEQUENCE [LARGE SCALE GENOMIC DNA]</scope>
    <source>
        <strain evidence="2">cv. SF193</strain>
    </source>
</reference>
<dbReference type="AlphaFoldDB" id="A0A251SGG5"/>
<dbReference type="Proteomes" id="UP000215914">
    <property type="component" value="Chromosome 14"/>
</dbReference>
<proteinExistence type="predicted"/>
<sequence>MGAMWPLNHKCNTWPFFICLSSSTSTMLIDSDEIPALQSFKASISRVAVDGTSEPITEDVACVGTLSELLDKVRGNKTKKKIRIRKKQLTVTHMKVSWLVMGLGMTVACIS</sequence>
<gene>
    <name evidence="1" type="ORF">HannXRQ_Chr14g0436761</name>
</gene>
<evidence type="ECO:0000313" key="2">
    <source>
        <dbReference type="Proteomes" id="UP000215914"/>
    </source>
</evidence>
<keyword evidence="2" id="KW-1185">Reference proteome</keyword>
<accession>A0A251SGG5</accession>
<organism evidence="1 2">
    <name type="scientific">Helianthus annuus</name>
    <name type="common">Common sunflower</name>
    <dbReference type="NCBI Taxonomy" id="4232"/>
    <lineage>
        <taxon>Eukaryota</taxon>
        <taxon>Viridiplantae</taxon>
        <taxon>Streptophyta</taxon>
        <taxon>Embryophyta</taxon>
        <taxon>Tracheophyta</taxon>
        <taxon>Spermatophyta</taxon>
        <taxon>Magnoliopsida</taxon>
        <taxon>eudicotyledons</taxon>
        <taxon>Gunneridae</taxon>
        <taxon>Pentapetalae</taxon>
        <taxon>asterids</taxon>
        <taxon>campanulids</taxon>
        <taxon>Asterales</taxon>
        <taxon>Asteraceae</taxon>
        <taxon>Asteroideae</taxon>
        <taxon>Heliantheae alliance</taxon>
        <taxon>Heliantheae</taxon>
        <taxon>Helianthus</taxon>
    </lineage>
</organism>
<evidence type="ECO:0000313" key="1">
    <source>
        <dbReference type="EMBL" id="OTF97632.1"/>
    </source>
</evidence>
<name>A0A251SGG5_HELAN</name>
<dbReference type="InParanoid" id="A0A251SGG5"/>